<accession>A0A0Q3U099</accession>
<comment type="caution">
    <text evidence="1">The sequence shown here is derived from an EMBL/GenBank/DDBJ whole genome shotgun (WGS) entry which is preliminary data.</text>
</comment>
<proteinExistence type="predicted"/>
<keyword evidence="2" id="KW-1185">Reference proteome</keyword>
<evidence type="ECO:0000313" key="1">
    <source>
        <dbReference type="EMBL" id="KQK86014.1"/>
    </source>
</evidence>
<dbReference type="OrthoDB" id="10343948at2759"/>
<reference evidence="1 2" key="1">
    <citation type="submission" date="2015-10" db="EMBL/GenBank/DDBJ databases">
        <authorList>
            <person name="Gilbert D.G."/>
        </authorList>
    </citation>
    <scope>NUCLEOTIDE SEQUENCE [LARGE SCALE GENOMIC DNA]</scope>
    <source>
        <strain evidence="1">FVVF132</strain>
    </source>
</reference>
<protein>
    <submittedName>
        <fullName evidence="1">Uncharacterized protein</fullName>
    </submittedName>
</protein>
<evidence type="ECO:0000313" key="2">
    <source>
        <dbReference type="Proteomes" id="UP000051836"/>
    </source>
</evidence>
<name>A0A0Q3U099_AMAAE</name>
<organism evidence="1 2">
    <name type="scientific">Amazona aestiva</name>
    <name type="common">Blue-fronted Amazon parrot</name>
    <dbReference type="NCBI Taxonomy" id="12930"/>
    <lineage>
        <taxon>Eukaryota</taxon>
        <taxon>Metazoa</taxon>
        <taxon>Chordata</taxon>
        <taxon>Craniata</taxon>
        <taxon>Vertebrata</taxon>
        <taxon>Euteleostomi</taxon>
        <taxon>Archelosauria</taxon>
        <taxon>Archosauria</taxon>
        <taxon>Dinosauria</taxon>
        <taxon>Saurischia</taxon>
        <taxon>Theropoda</taxon>
        <taxon>Coelurosauria</taxon>
        <taxon>Aves</taxon>
        <taxon>Neognathae</taxon>
        <taxon>Neoaves</taxon>
        <taxon>Telluraves</taxon>
        <taxon>Australaves</taxon>
        <taxon>Psittaciformes</taxon>
        <taxon>Psittacidae</taxon>
        <taxon>Amazona</taxon>
    </lineage>
</organism>
<dbReference type="AlphaFoldDB" id="A0A0Q3U099"/>
<dbReference type="Proteomes" id="UP000051836">
    <property type="component" value="Unassembled WGS sequence"/>
</dbReference>
<sequence>MTFRRFRQVQSHVAAQLDLLMAVPLPTERPEGKMALTPEGKRLFPWTVIKRVALCHPFDLRSWLETSSIPSRKNSCLAVPVMRSSWLLGQQLPDAMTITLPRPGQAELSEEAKRWGSMSMAPIDLGDALSLQ</sequence>
<gene>
    <name evidence="1" type="ORF">AAES_36938</name>
</gene>
<dbReference type="EMBL" id="LMAW01000681">
    <property type="protein sequence ID" value="KQK86014.1"/>
    <property type="molecule type" value="Genomic_DNA"/>
</dbReference>